<sequence length="235" mass="26534">MICNDFAKNIYFSFLLLTAYIWRIIILTEKNAAGSGYSCCGGRGHHGHHGHHGMCGSIALQGGDLLEADKHSILYLHEEEKLARDVYLSLARHWDSLIHQHVSESEQRHIDRIGDLITVYHLDDLLSADVGVFRNTDLQKLYDELVARGQKTAHDALLVGAWVEEADIQDLQQALTKTKNPDLINTYEHLLQASYRHLNLFVRTWMAQSEMFYTAQILPQATVDAILGAGQVCQI</sequence>
<reference evidence="3 4" key="1">
    <citation type="submission" date="2016-12" db="EMBL/GenBank/DDBJ databases">
        <title>Thioflexothrix psekupsii D3 genome sequencing and assembly.</title>
        <authorList>
            <person name="Fomenkov A."/>
            <person name="Vincze T."/>
            <person name="Grabovich M."/>
            <person name="Anton B.P."/>
            <person name="Dubinina G."/>
            <person name="Orlova M."/>
            <person name="Belousova E."/>
            <person name="Roberts R.J."/>
        </authorList>
    </citation>
    <scope>NUCLEOTIDE SEQUENCE [LARGE SCALE GENOMIC DNA]</scope>
    <source>
        <strain evidence="3">D3</strain>
    </source>
</reference>
<evidence type="ECO:0000313" key="3">
    <source>
        <dbReference type="EMBL" id="OUD13750.1"/>
    </source>
</evidence>
<dbReference type="EMBL" id="MSLT01000012">
    <property type="protein sequence ID" value="OUD13750.1"/>
    <property type="molecule type" value="Genomic_DNA"/>
</dbReference>
<evidence type="ECO:0000259" key="2">
    <source>
        <dbReference type="Pfam" id="PF09968"/>
    </source>
</evidence>
<organism evidence="3 4">
    <name type="scientific">Thioflexithrix psekupsensis</name>
    <dbReference type="NCBI Taxonomy" id="1570016"/>
    <lineage>
        <taxon>Bacteria</taxon>
        <taxon>Pseudomonadati</taxon>
        <taxon>Pseudomonadota</taxon>
        <taxon>Gammaproteobacteria</taxon>
        <taxon>Thiotrichales</taxon>
        <taxon>Thioflexithrix</taxon>
    </lineage>
</organism>
<evidence type="ECO:0000256" key="1">
    <source>
        <dbReference type="SAM" id="Phobius"/>
    </source>
</evidence>
<feature type="domain" description="DUF2202" evidence="2">
    <location>
        <begin position="69"/>
        <end position="229"/>
    </location>
</feature>
<proteinExistence type="predicted"/>
<keyword evidence="1" id="KW-1133">Transmembrane helix</keyword>
<dbReference type="SUPFAM" id="SSF47240">
    <property type="entry name" value="Ferritin-like"/>
    <property type="match status" value="1"/>
</dbReference>
<accession>A0A251X741</accession>
<keyword evidence="1" id="KW-0812">Transmembrane</keyword>
<dbReference type="Pfam" id="PF09968">
    <property type="entry name" value="DUF2202"/>
    <property type="match status" value="1"/>
</dbReference>
<dbReference type="InterPro" id="IPR019243">
    <property type="entry name" value="DUF2202"/>
</dbReference>
<comment type="caution">
    <text evidence="3">The sequence shown here is derived from an EMBL/GenBank/DDBJ whole genome shotgun (WGS) entry which is preliminary data.</text>
</comment>
<dbReference type="InterPro" id="IPR012347">
    <property type="entry name" value="Ferritin-like"/>
</dbReference>
<feature type="transmembrane region" description="Helical" evidence="1">
    <location>
        <begin position="6"/>
        <end position="25"/>
    </location>
</feature>
<keyword evidence="1" id="KW-0472">Membrane</keyword>
<keyword evidence="4" id="KW-1185">Reference proteome</keyword>
<dbReference type="Proteomes" id="UP000194798">
    <property type="component" value="Unassembled WGS sequence"/>
</dbReference>
<gene>
    <name evidence="3" type="ORF">TPSD3_05190</name>
</gene>
<dbReference type="CDD" id="cd01048">
    <property type="entry name" value="Ferritin_like_AB2"/>
    <property type="match status" value="1"/>
</dbReference>
<dbReference type="AlphaFoldDB" id="A0A251X741"/>
<protein>
    <recommendedName>
        <fullName evidence="2">DUF2202 domain-containing protein</fullName>
    </recommendedName>
</protein>
<dbReference type="Gene3D" id="1.20.1260.10">
    <property type="match status" value="1"/>
</dbReference>
<dbReference type="InterPro" id="IPR009078">
    <property type="entry name" value="Ferritin-like_SF"/>
</dbReference>
<name>A0A251X741_9GAMM</name>
<evidence type="ECO:0000313" key="4">
    <source>
        <dbReference type="Proteomes" id="UP000194798"/>
    </source>
</evidence>